<gene>
    <name evidence="2" type="ORF">NQ318_018000</name>
</gene>
<evidence type="ECO:0000256" key="1">
    <source>
        <dbReference type="SAM" id="Phobius"/>
    </source>
</evidence>
<feature type="transmembrane region" description="Helical" evidence="1">
    <location>
        <begin position="76"/>
        <end position="97"/>
    </location>
</feature>
<dbReference type="InterPro" id="IPR004710">
    <property type="entry name" value="Bilac:Na_transpt"/>
</dbReference>
<evidence type="ECO:0000313" key="3">
    <source>
        <dbReference type="Proteomes" id="UP001162162"/>
    </source>
</evidence>
<feature type="transmembrane region" description="Helical" evidence="1">
    <location>
        <begin position="109"/>
        <end position="128"/>
    </location>
</feature>
<keyword evidence="1" id="KW-0812">Transmembrane</keyword>
<evidence type="ECO:0000313" key="2">
    <source>
        <dbReference type="EMBL" id="KAJ8947738.1"/>
    </source>
</evidence>
<reference evidence="2" key="1">
    <citation type="journal article" date="2023" name="Insect Mol. Biol.">
        <title>Genome sequencing provides insights into the evolution of gene families encoding plant cell wall-degrading enzymes in longhorned beetles.</title>
        <authorList>
            <person name="Shin N.R."/>
            <person name="Okamura Y."/>
            <person name="Kirsch R."/>
            <person name="Pauchet Y."/>
        </authorList>
    </citation>
    <scope>NUCLEOTIDE SEQUENCE</scope>
    <source>
        <strain evidence="2">AMC_N1</strain>
    </source>
</reference>
<organism evidence="2 3">
    <name type="scientific">Aromia moschata</name>
    <dbReference type="NCBI Taxonomy" id="1265417"/>
    <lineage>
        <taxon>Eukaryota</taxon>
        <taxon>Metazoa</taxon>
        <taxon>Ecdysozoa</taxon>
        <taxon>Arthropoda</taxon>
        <taxon>Hexapoda</taxon>
        <taxon>Insecta</taxon>
        <taxon>Pterygota</taxon>
        <taxon>Neoptera</taxon>
        <taxon>Endopterygota</taxon>
        <taxon>Coleoptera</taxon>
        <taxon>Polyphaga</taxon>
        <taxon>Cucujiformia</taxon>
        <taxon>Chrysomeloidea</taxon>
        <taxon>Cerambycidae</taxon>
        <taxon>Cerambycinae</taxon>
        <taxon>Callichromatini</taxon>
        <taxon>Aromia</taxon>
    </lineage>
</organism>
<feature type="transmembrane region" description="Helical" evidence="1">
    <location>
        <begin position="20"/>
        <end position="39"/>
    </location>
</feature>
<feature type="transmembrane region" description="Helical" evidence="1">
    <location>
        <begin position="45"/>
        <end position="69"/>
    </location>
</feature>
<accession>A0AAV8YA98</accession>
<comment type="caution">
    <text evidence="2">The sequence shown here is derived from an EMBL/GenBank/DDBJ whole genome shotgun (WGS) entry which is preliminary data.</text>
</comment>
<dbReference type="InterPro" id="IPR038770">
    <property type="entry name" value="Na+/solute_symporter_sf"/>
</dbReference>
<dbReference type="Proteomes" id="UP001162162">
    <property type="component" value="Unassembled WGS sequence"/>
</dbReference>
<dbReference type="PANTHER" id="PTHR10361">
    <property type="entry name" value="SODIUM-BILE ACID COTRANSPORTER"/>
    <property type="match status" value="1"/>
</dbReference>
<keyword evidence="1" id="KW-0472">Membrane</keyword>
<proteinExistence type="predicted"/>
<dbReference type="EMBL" id="JAPWTK010000154">
    <property type="protein sequence ID" value="KAJ8947738.1"/>
    <property type="molecule type" value="Genomic_DNA"/>
</dbReference>
<protein>
    <submittedName>
        <fullName evidence="2">Uncharacterized protein</fullName>
    </submittedName>
</protein>
<keyword evidence="3" id="KW-1185">Reference proteome</keyword>
<name>A0AAV8YA98_9CUCU</name>
<dbReference type="Gene3D" id="1.20.1530.20">
    <property type="match status" value="1"/>
</dbReference>
<keyword evidence="1" id="KW-1133">Transmembrane helix</keyword>
<dbReference type="PANTHER" id="PTHR10361:SF28">
    <property type="entry name" value="P3 PROTEIN-RELATED"/>
    <property type="match status" value="1"/>
</dbReference>
<sequence>MIQRYLPKIAHFMSRILKGFSSFLILFIIIFAIVTNLYIFEIFSWQIIVAGMALPWLGYICAYVVAYLIGHPPSDCITIAVEVGVQNTGISIFLLRVALPQPQADLTTVAPVSVAILTPFPLMFLYIYKKIKARLVVRHFLESEHN</sequence>
<dbReference type="AlphaFoldDB" id="A0AAV8YA98"/>